<evidence type="ECO:0000313" key="6">
    <source>
        <dbReference type="EMBL" id="KAL2837056.1"/>
    </source>
</evidence>
<dbReference type="CDD" id="cd00067">
    <property type="entry name" value="GAL4"/>
    <property type="match status" value="1"/>
</dbReference>
<keyword evidence="1" id="KW-0805">Transcription regulation</keyword>
<keyword evidence="3" id="KW-0804">Transcription</keyword>
<reference evidence="6 7" key="1">
    <citation type="submission" date="2024-07" db="EMBL/GenBank/DDBJ databases">
        <title>Section-level genome sequencing and comparative genomics of Aspergillus sections Usti and Cavernicolus.</title>
        <authorList>
            <consortium name="Lawrence Berkeley National Laboratory"/>
            <person name="Nybo J.L."/>
            <person name="Vesth T.C."/>
            <person name="Theobald S."/>
            <person name="Frisvad J.C."/>
            <person name="Larsen T.O."/>
            <person name="Kjaerboelling I."/>
            <person name="Rothschild-Mancinelli K."/>
            <person name="Lyhne E.K."/>
            <person name="Kogle M.E."/>
            <person name="Barry K."/>
            <person name="Clum A."/>
            <person name="Na H."/>
            <person name="Ledsgaard L."/>
            <person name="Lin J."/>
            <person name="Lipzen A."/>
            <person name="Kuo A."/>
            <person name="Riley R."/>
            <person name="Mondo S."/>
            <person name="Labutti K."/>
            <person name="Haridas S."/>
            <person name="Pangalinan J."/>
            <person name="Salamov A.A."/>
            <person name="Simmons B.A."/>
            <person name="Magnuson J.K."/>
            <person name="Chen J."/>
            <person name="Drula E."/>
            <person name="Henrissat B."/>
            <person name="Wiebenga A."/>
            <person name="Lubbers R.J."/>
            <person name="Gomes A.C."/>
            <person name="Makela M.R."/>
            <person name="Stajich J."/>
            <person name="Grigoriev I.V."/>
            <person name="Mortensen U.H."/>
            <person name="De Vries R.P."/>
            <person name="Baker S.E."/>
            <person name="Andersen M.R."/>
        </authorList>
    </citation>
    <scope>NUCLEOTIDE SEQUENCE [LARGE SCALE GENOMIC DNA]</scope>
    <source>
        <strain evidence="6 7">CBS 123904</strain>
    </source>
</reference>
<evidence type="ECO:0000256" key="3">
    <source>
        <dbReference type="ARBA" id="ARBA00023163"/>
    </source>
</evidence>
<dbReference type="Proteomes" id="UP001610446">
    <property type="component" value="Unassembled WGS sequence"/>
</dbReference>
<protein>
    <recommendedName>
        <fullName evidence="5">Zn(2)-C6 fungal-type domain-containing protein</fullName>
    </recommendedName>
</protein>
<evidence type="ECO:0000256" key="1">
    <source>
        <dbReference type="ARBA" id="ARBA00023015"/>
    </source>
</evidence>
<dbReference type="InterPro" id="IPR001138">
    <property type="entry name" value="Zn2Cys6_DnaBD"/>
</dbReference>
<keyword evidence="2" id="KW-0238">DNA-binding</keyword>
<gene>
    <name evidence="6" type="ORF">BJY01DRAFT_47697</name>
</gene>
<dbReference type="SUPFAM" id="SSF57701">
    <property type="entry name" value="Zn2/Cys6 DNA-binding domain"/>
    <property type="match status" value="1"/>
</dbReference>
<feature type="domain" description="Zn(2)-C6 fungal-type" evidence="5">
    <location>
        <begin position="20"/>
        <end position="48"/>
    </location>
</feature>
<keyword evidence="7" id="KW-1185">Reference proteome</keyword>
<evidence type="ECO:0000313" key="7">
    <source>
        <dbReference type="Proteomes" id="UP001610446"/>
    </source>
</evidence>
<dbReference type="InterPro" id="IPR036864">
    <property type="entry name" value="Zn2-C6_fun-type_DNA-bd_sf"/>
</dbReference>
<evidence type="ECO:0000256" key="4">
    <source>
        <dbReference type="ARBA" id="ARBA00023242"/>
    </source>
</evidence>
<evidence type="ECO:0000256" key="2">
    <source>
        <dbReference type="ARBA" id="ARBA00023125"/>
    </source>
</evidence>
<sequence>MYKPVRPRLKKTSITRSRNGCKSCRERRTKCDEQKPSCGTCIRLGVQCESVRTEFKFHVVTKPPSPCSNTAASSRAVVGEASERRPDRANQRGLYLPNIDLSVIESLQHTERDVFYLTYWEDTCLPAVHPMFKSITPSALKHQMLKDAILALSSCNMSRHTPDRRRSLSVQMGAFSPGLVHQTRSQLYYSSAIRSFASLTHGELISNAAVAFTVLVLFAYIESSMGNLMAFNCHAQGLESILLELSRRIGDEASLRAFFAAWMQIRFVVWWARAYYSILDVHRGLPSVPLPDALLQGCLGSIHERRVVILSIMCESHRLNSSQILSYWSRQADIKAPDDNRGEGNDGKSLQRTCEKLVGEARKLDNWILNLPLSEQPLMFDSIDFPGHACNLDDLHTPIYFQSHEAALNFAYYAVARIMQCTCTLHQLQYPNSHQSELISNEEEPWVRLLLRIAKGTDIRMSISRNNYTIGFSGLLLAAALRCQTLSLGIDIEAWLGTLQSLHPTEEGAFPVYQTLAVVKAINQRRTVGRDVFGVTLPVDDGGGSPKFTCYNSQSISTLLLHGRCSFSGALLTEPVGIIDSSFS</sequence>
<dbReference type="PROSITE" id="PS50048">
    <property type="entry name" value="ZN2_CY6_FUNGAL_2"/>
    <property type="match status" value="1"/>
</dbReference>
<dbReference type="Gene3D" id="4.10.240.10">
    <property type="entry name" value="Zn(2)-C6 fungal-type DNA-binding domain"/>
    <property type="match status" value="1"/>
</dbReference>
<proteinExistence type="predicted"/>
<dbReference type="Pfam" id="PF00172">
    <property type="entry name" value="Zn_clus"/>
    <property type="match status" value="1"/>
</dbReference>
<dbReference type="EMBL" id="JBFXLU010000167">
    <property type="protein sequence ID" value="KAL2837056.1"/>
    <property type="molecule type" value="Genomic_DNA"/>
</dbReference>
<keyword evidence="4" id="KW-0539">Nucleus</keyword>
<dbReference type="PANTHER" id="PTHR37534:SF49">
    <property type="entry name" value="LYSINE BIOSYNTHESIS REGULATORY PROTEIN LYS14"/>
    <property type="match status" value="1"/>
</dbReference>
<organism evidence="6 7">
    <name type="scientific">Aspergillus pseudoustus</name>
    <dbReference type="NCBI Taxonomy" id="1810923"/>
    <lineage>
        <taxon>Eukaryota</taxon>
        <taxon>Fungi</taxon>
        <taxon>Dikarya</taxon>
        <taxon>Ascomycota</taxon>
        <taxon>Pezizomycotina</taxon>
        <taxon>Eurotiomycetes</taxon>
        <taxon>Eurotiomycetidae</taxon>
        <taxon>Eurotiales</taxon>
        <taxon>Aspergillaceae</taxon>
        <taxon>Aspergillus</taxon>
        <taxon>Aspergillus subgen. Nidulantes</taxon>
    </lineage>
</organism>
<dbReference type="SMART" id="SM00066">
    <property type="entry name" value="GAL4"/>
    <property type="match status" value="1"/>
</dbReference>
<evidence type="ECO:0000259" key="5">
    <source>
        <dbReference type="PROSITE" id="PS50048"/>
    </source>
</evidence>
<accession>A0ABR4JB35</accession>
<dbReference type="PROSITE" id="PS00463">
    <property type="entry name" value="ZN2_CY6_FUNGAL_1"/>
    <property type="match status" value="1"/>
</dbReference>
<name>A0ABR4JB35_9EURO</name>
<dbReference type="PANTHER" id="PTHR37534">
    <property type="entry name" value="TRANSCRIPTIONAL ACTIVATOR PROTEIN UGA3"/>
    <property type="match status" value="1"/>
</dbReference>
<comment type="caution">
    <text evidence="6">The sequence shown here is derived from an EMBL/GenBank/DDBJ whole genome shotgun (WGS) entry which is preliminary data.</text>
</comment>